<feature type="compositionally biased region" description="Low complexity" evidence="3">
    <location>
        <begin position="891"/>
        <end position="901"/>
    </location>
</feature>
<evidence type="ECO:0000256" key="3">
    <source>
        <dbReference type="SAM" id="MobiDB-lite"/>
    </source>
</evidence>
<feature type="compositionally biased region" description="Polar residues" evidence="3">
    <location>
        <begin position="1312"/>
        <end position="1329"/>
    </location>
</feature>
<dbReference type="InterPro" id="IPR001064">
    <property type="entry name" value="Beta/gamma_crystallin"/>
</dbReference>
<evidence type="ECO:0000259" key="4">
    <source>
        <dbReference type="PROSITE" id="PS50915"/>
    </source>
</evidence>
<dbReference type="InterPro" id="IPR050252">
    <property type="entry name" value="Beta/Gamma-Crystallin"/>
</dbReference>
<dbReference type="Pfam" id="PF00030">
    <property type="entry name" value="Crystall"/>
    <property type="match status" value="5"/>
</dbReference>
<evidence type="ECO:0000256" key="2">
    <source>
        <dbReference type="ARBA" id="ARBA00022737"/>
    </source>
</evidence>
<feature type="compositionally biased region" description="Polar residues" evidence="3">
    <location>
        <begin position="56"/>
        <end position="79"/>
    </location>
</feature>
<feature type="compositionally biased region" description="Polar residues" evidence="3">
    <location>
        <begin position="1384"/>
        <end position="1404"/>
    </location>
</feature>
<evidence type="ECO:0000313" key="5">
    <source>
        <dbReference type="EMBL" id="GCC30484.1"/>
    </source>
</evidence>
<evidence type="ECO:0000256" key="1">
    <source>
        <dbReference type="ARBA" id="ARBA00009646"/>
    </source>
</evidence>
<feature type="region of interest" description="Disordered" evidence="3">
    <location>
        <begin position="27"/>
        <end position="89"/>
    </location>
</feature>
<dbReference type="SMART" id="SM00247">
    <property type="entry name" value="XTALbg"/>
    <property type="match status" value="5"/>
</dbReference>
<dbReference type="EMBL" id="BEZZ01000305">
    <property type="protein sequence ID" value="GCC30484.1"/>
    <property type="molecule type" value="Genomic_DNA"/>
</dbReference>
<feature type="region of interest" description="Disordered" evidence="3">
    <location>
        <begin position="852"/>
        <end position="872"/>
    </location>
</feature>
<feature type="domain" description="Beta/gamma crystallin 'Greek key'" evidence="4">
    <location>
        <begin position="1940"/>
        <end position="1989"/>
    </location>
</feature>
<dbReference type="Gene3D" id="2.80.10.50">
    <property type="match status" value="1"/>
</dbReference>
<dbReference type="InterPro" id="IPR035992">
    <property type="entry name" value="Ricin_B-like_lectins"/>
</dbReference>
<dbReference type="SUPFAM" id="SSF50370">
    <property type="entry name" value="Ricin B-like lectins"/>
    <property type="match status" value="1"/>
</dbReference>
<name>A0A401SJ95_CHIPU</name>
<comment type="caution">
    <text evidence="5">The sequence shown here is derived from an EMBL/GenBank/DDBJ whole genome shotgun (WGS) entry which is preliminary data.</text>
</comment>
<comment type="similarity">
    <text evidence="1">Belongs to the beta/gamma-crystallin family.</text>
</comment>
<feature type="compositionally biased region" description="Polar residues" evidence="3">
    <location>
        <begin position="478"/>
        <end position="488"/>
    </location>
</feature>
<dbReference type="InterPro" id="IPR011024">
    <property type="entry name" value="G_crystallin-like"/>
</dbReference>
<dbReference type="Gene3D" id="2.60.20.10">
    <property type="entry name" value="Crystallins"/>
    <property type="match status" value="5"/>
</dbReference>
<feature type="region of interest" description="Disordered" evidence="3">
    <location>
        <begin position="444"/>
        <end position="584"/>
    </location>
</feature>
<feature type="region of interest" description="Disordered" evidence="3">
    <location>
        <begin position="1300"/>
        <end position="1404"/>
    </location>
</feature>
<feature type="domain" description="Beta/gamma crystallin 'Greek key'" evidence="4">
    <location>
        <begin position="2081"/>
        <end position="2124"/>
    </location>
</feature>
<feature type="domain" description="Beta/gamma crystallin 'Greek key'" evidence="4">
    <location>
        <begin position="2171"/>
        <end position="2212"/>
    </location>
</feature>
<reference evidence="5 6" key="1">
    <citation type="journal article" date="2018" name="Nat. Ecol. Evol.">
        <title>Shark genomes provide insights into elasmobranch evolution and the origin of vertebrates.</title>
        <authorList>
            <person name="Hara Y"/>
            <person name="Yamaguchi K"/>
            <person name="Onimaru K"/>
            <person name="Kadota M"/>
            <person name="Koyanagi M"/>
            <person name="Keeley SD"/>
            <person name="Tatsumi K"/>
            <person name="Tanaka K"/>
            <person name="Motone F"/>
            <person name="Kageyama Y"/>
            <person name="Nozu R"/>
            <person name="Adachi N"/>
            <person name="Nishimura O"/>
            <person name="Nakagawa R"/>
            <person name="Tanegashima C"/>
            <person name="Kiyatake I"/>
            <person name="Matsumoto R"/>
            <person name="Murakumo K"/>
            <person name="Nishida K"/>
            <person name="Terakita A"/>
            <person name="Kuratani S"/>
            <person name="Sato K"/>
            <person name="Hyodo S Kuraku.S."/>
        </authorList>
    </citation>
    <scope>NUCLEOTIDE SEQUENCE [LARGE SCALE GENOMIC DNA]</scope>
</reference>
<accession>A0A401SJ95</accession>
<evidence type="ECO:0000313" key="6">
    <source>
        <dbReference type="Proteomes" id="UP000287033"/>
    </source>
</evidence>
<feature type="domain" description="Beta/gamma crystallin 'Greek key'" evidence="4">
    <location>
        <begin position="1990"/>
        <end position="2032"/>
    </location>
</feature>
<feature type="region of interest" description="Disordered" evidence="3">
    <location>
        <begin position="800"/>
        <end position="835"/>
    </location>
</feature>
<feature type="compositionally biased region" description="Polar residues" evidence="3">
    <location>
        <begin position="1569"/>
        <end position="1579"/>
    </location>
</feature>
<dbReference type="STRING" id="137246.A0A401SJ95"/>
<dbReference type="PANTHER" id="PTHR11818">
    <property type="entry name" value="BETA/GAMMA CRYSTALLIN"/>
    <property type="match status" value="1"/>
</dbReference>
<gene>
    <name evidence="5" type="ORF">chiPu_0008935</name>
</gene>
<feature type="region of interest" description="Disordered" evidence="3">
    <location>
        <begin position="885"/>
        <end position="913"/>
    </location>
</feature>
<dbReference type="PROSITE" id="PS50231">
    <property type="entry name" value="RICIN_B_LECTIN"/>
    <property type="match status" value="1"/>
</dbReference>
<dbReference type="OMA" id="DCETIAN"/>
<feature type="domain" description="Beta/gamma crystallin 'Greek key'" evidence="4">
    <location>
        <begin position="1898"/>
        <end position="1940"/>
    </location>
</feature>
<feature type="compositionally biased region" description="Basic residues" evidence="3">
    <location>
        <begin position="460"/>
        <end position="470"/>
    </location>
</feature>
<dbReference type="Proteomes" id="UP000287033">
    <property type="component" value="Unassembled WGS sequence"/>
</dbReference>
<dbReference type="OrthoDB" id="9895617at2759"/>
<dbReference type="PROSITE" id="PS50915">
    <property type="entry name" value="CRYSTALLIN_BETA_GAMMA"/>
    <property type="match status" value="7"/>
</dbReference>
<organism evidence="5 6">
    <name type="scientific">Chiloscyllium punctatum</name>
    <name type="common">Brownbanded bambooshark</name>
    <name type="synonym">Hemiscyllium punctatum</name>
    <dbReference type="NCBI Taxonomy" id="137246"/>
    <lineage>
        <taxon>Eukaryota</taxon>
        <taxon>Metazoa</taxon>
        <taxon>Chordata</taxon>
        <taxon>Craniata</taxon>
        <taxon>Vertebrata</taxon>
        <taxon>Chondrichthyes</taxon>
        <taxon>Elasmobranchii</taxon>
        <taxon>Galeomorphii</taxon>
        <taxon>Galeoidea</taxon>
        <taxon>Orectolobiformes</taxon>
        <taxon>Hemiscylliidae</taxon>
        <taxon>Chiloscyllium</taxon>
    </lineage>
</organism>
<feature type="domain" description="Beta/gamma crystallin 'Greek key'" evidence="4">
    <location>
        <begin position="2130"/>
        <end position="2170"/>
    </location>
</feature>
<dbReference type="PANTHER" id="PTHR11818:SF2">
    <property type="entry name" value="BETA_GAMMA CRYSTALLIN DOMAIN-CONTAINING PROTEIN 1"/>
    <property type="match status" value="1"/>
</dbReference>
<feature type="region of interest" description="Disordered" evidence="3">
    <location>
        <begin position="1568"/>
        <end position="1601"/>
    </location>
</feature>
<feature type="compositionally biased region" description="Polar residues" evidence="3">
    <location>
        <begin position="809"/>
        <end position="819"/>
    </location>
</feature>
<feature type="compositionally biased region" description="Basic and acidic residues" evidence="3">
    <location>
        <begin position="449"/>
        <end position="459"/>
    </location>
</feature>
<feature type="compositionally biased region" description="Basic and acidic residues" evidence="3">
    <location>
        <begin position="822"/>
        <end position="835"/>
    </location>
</feature>
<feature type="domain" description="Beta/gamma crystallin 'Greek key'" evidence="4">
    <location>
        <begin position="1794"/>
        <end position="1851"/>
    </location>
</feature>
<feature type="compositionally biased region" description="Polar residues" evidence="3">
    <location>
        <begin position="35"/>
        <end position="48"/>
    </location>
</feature>
<protein>
    <recommendedName>
        <fullName evidence="4">Beta/gamma crystallin 'Greek key' domain-containing protein</fullName>
    </recommendedName>
</protein>
<sequence>MFRFPGLQKAEEGKKNQVLDYLEGLFGSTRRKNSKNASPASLSQSNSLEEAPPARSNLNHTEETTTAGGSPDSATSSIWQDHGSEGVTDAKAAVQDPAEILLGSPEVKDLLPAVGSPEKSSLSLPPKIGTANKNTIIVDVNLQNINSEKPAGPECAGEQLAPKYVSSKPEKEIEGNVSNVCGGTLVNKEDTSLSEICADASLLSDDRSVKECGIGELDTHSESISQVTRQLKDTQFVNCDRLAEGVCDCETIANCTDIPAIKECVLPISETLRVEQVAEIIEIDVHPPKIQGNSNITLSEASVSLPINNINVKLNVLEKTLKNAETVQLNHSVPQGFKHETANYNIPQKVLCDSTLKKQQNSSKNDTVTLDTKKSEVSEAGIVPHIGEGAETLHDNEQLATGNLFKENQNGVVEPETNINKTVYGSLNGTINLNNTTEKSTALFSESIEMDKKSPTETKRGKRKGKKRRSLKSDQQSDKGTGSAGTSTFEEEAKGIDSNNPNKQSCDASANASSSPKQSTPSLVSHQPPSKSFPASEESAQDITKLATSRKKNSKQVPCDPASDNKVKSPVKASLEKAPNTDSGFCGSENVISTSSIASQCGQKVEKSIAPENSDTNFVIADNRAAERSASNEDFIFSLQRANTNELGERLVALNSADQNNAIASVSQIDNQQNMGSSSLAEHKDSADLGILKTPEVNDLKGTSINHNTITSQLCSTVTTRIRLPATGKEDKSGNLNTINQQGACTETRTEEEETIRITLPKKQKATSHHQVDFLATKDLPLASTESKKYVGSLKIQLNNKSDKEADDSATNIGQNKSQPPKHPEASDGLHVDVRQKEDKISKVICVYDSDTKHKSAEDHGNKEMNTTSAPIEKRLLEMVPNAQTDRADESGSPGVVSSESCANPGMNDQSFSMDRLTSGLCSQKVDAPKQGAEEHMADLIASTRDFALSVPLTGAELQSREVKVKTLLPLNVLIYETIESEIESVSPTQCINEQKTIQGKAKSEHVQPVQQSSPMVNKHDINTMPPHKVQTSLTPVPDIKDMNVVQKYTAGDVIVETTQQIPPKPQSGGINDVTSLESTQISETMVDVEKEVSAKSNGKMTSDSGAIKGEIAQNILPLLQNKDSKTQNVLPQPEQTLKKIASHEIKTDIPSNIASNIKLGSNEAKVEIDLTLQQNTPLLQSNDSALKVTISPEAEVNNKVSAKSFNELNALTSDDFIPPMQKRMVGMQDGESKIKDIEVGYLETSPIASEMRNVVTESSANDTNTGSTATGVLSLPVEQHTSVLEDRNFEIREEVLTQSRETAESARSKMSKNSSIIEQKPSSETAINNFGLPILSSTPKVQHKEMEPRRAVSSSNVEASAGNLSRAEDAQSANFIEKHSQPGAATNESSLSVQNVEESQPQEVIVQTPSKVEDMWNTQATVKTNVDLTASTNGFASSVEQTTSKSEEERGFNFSFSEGSSLDSSSDMDSFTETIRKYGNPIQLPQKRQRVPKVPSLPPFAMPPIQEDHISPKKEKKFDPSSFKFGFLKNKHKSDPPSSLFKMHQIETKSKVVKRVSAEQSMLFKSLANKSSRSSLPKQQKAENDLASESNSKRSRLEIDEVTAQNCKPSTEHELESADLTPSLSKNNVIQEFQFDSSNSTFPETQLPSFMENYLKSNLSEIEKKPTESEQQTENGLTIHDLKQNLLENSSDFTNTCTIDSTLALQGSSTIDGNQNASSIFGTDLFTPKSVLFNLPEVGIPGRRESSLNSRPGKIVIYNQRSVDGEAIEVFHDVEDATSWQLPSEISIRVVRGCWILYQKPNFEGDKIALEEGFLNLTDIWGKELAEDACDDTLTSTPNECSIGSLRRIVKKWGLPEIDLCTELDGLGRKTTYIDDMEEVETYGIVEPTLSIEVYSGTWILFEEPFYQGNSYIVEPGQYPSPESWQAVNPFISSLKPLKMVIVYEKPFFEGKQLELKTDVFSFVEGVEESALCHTYPFTNVGSMKVLGGFWVAYENTDYTGEQYVLEKGLYSSFEDWGAINSKISSVQPVFLDLEDNELSKFKVQFFTDPEFQGNAQTFDMDTAQFPDGFSPKSCKVQSGSWVAYDAENFTGNQYVLEEETYPDLIMMGCTKSDCIKSVKRVDFCFSIPGIILFAREKFKGKKIELVSEMQNLALQGYNNHIFSVKVNGGTWVAYERSNYQGRQILLQPCQIPNWHQHTGWHRIGSLRPLPQRRVYFRIRNRGTGTFMTFTGDLNEIHMVRVQALDSTGMDDQMWFYQDGFIKTKMADDCCMDVIGNFLGPSSRLGISIQDSKDVHIWNISSDGVIRSGIRTDLVIDIKGGQHYDQNQTILSRLDEVQQTQRWDLEIL</sequence>
<proteinExistence type="inferred from homology"/>
<feature type="compositionally biased region" description="Polar residues" evidence="3">
    <location>
        <begin position="497"/>
        <end position="530"/>
    </location>
</feature>
<keyword evidence="2" id="KW-0677">Repeat</keyword>
<keyword evidence="6" id="KW-1185">Reference proteome</keyword>
<dbReference type="SUPFAM" id="SSF49695">
    <property type="entry name" value="gamma-Crystallin-like"/>
    <property type="match status" value="3"/>
</dbReference>
<feature type="compositionally biased region" description="Basic and acidic residues" evidence="3">
    <location>
        <begin position="852"/>
        <end position="863"/>
    </location>
</feature>